<proteinExistence type="inferred from homology"/>
<organism evidence="7 8">
    <name type="scientific">Allofournierella massiliensis</name>
    <dbReference type="NCBI Taxonomy" id="1650663"/>
    <lineage>
        <taxon>Bacteria</taxon>
        <taxon>Bacillati</taxon>
        <taxon>Bacillota</taxon>
        <taxon>Clostridia</taxon>
        <taxon>Eubacteriales</taxon>
        <taxon>Oscillospiraceae</taxon>
        <taxon>Allofournierella</taxon>
    </lineage>
</organism>
<dbReference type="Proteomes" id="UP000295184">
    <property type="component" value="Unassembled WGS sequence"/>
</dbReference>
<protein>
    <recommendedName>
        <fullName evidence="5">[Ribosomal protein bS18]-alanine N-acetyltransferase</fullName>
        <ecNumber evidence="5">2.3.1.266</ecNumber>
    </recommendedName>
</protein>
<reference evidence="7 8" key="1">
    <citation type="submission" date="2019-03" db="EMBL/GenBank/DDBJ databases">
        <title>Genomic Encyclopedia of Type Strains, Phase IV (KMG-IV): sequencing the most valuable type-strain genomes for metagenomic binning, comparative biology and taxonomic classification.</title>
        <authorList>
            <person name="Goeker M."/>
        </authorList>
    </citation>
    <scope>NUCLEOTIDE SEQUENCE [LARGE SCALE GENOMIC DNA]</scope>
    <source>
        <strain evidence="7 8">DSM 100451</strain>
    </source>
</reference>
<dbReference type="GO" id="GO:0008999">
    <property type="term" value="F:protein-N-terminal-alanine acetyltransferase activity"/>
    <property type="evidence" value="ECO:0007669"/>
    <property type="project" value="UniProtKB-EC"/>
</dbReference>
<dbReference type="InterPro" id="IPR006464">
    <property type="entry name" value="AcTrfase_RimI/Ard1"/>
</dbReference>
<comment type="subcellular location">
    <subcellularLocation>
        <location evidence="5">Cytoplasm</location>
    </subcellularLocation>
</comment>
<evidence type="ECO:0000259" key="6">
    <source>
        <dbReference type="PROSITE" id="PS51186"/>
    </source>
</evidence>
<evidence type="ECO:0000313" key="8">
    <source>
        <dbReference type="Proteomes" id="UP000295184"/>
    </source>
</evidence>
<evidence type="ECO:0000313" key="7">
    <source>
        <dbReference type="EMBL" id="TCL55073.1"/>
    </source>
</evidence>
<evidence type="ECO:0000256" key="5">
    <source>
        <dbReference type="RuleBase" id="RU363094"/>
    </source>
</evidence>
<dbReference type="InterPro" id="IPR000182">
    <property type="entry name" value="GNAT_dom"/>
</dbReference>
<dbReference type="NCBIfam" id="TIGR01575">
    <property type="entry name" value="rimI"/>
    <property type="match status" value="1"/>
</dbReference>
<accession>A0A4R1QQB5</accession>
<evidence type="ECO:0000256" key="3">
    <source>
        <dbReference type="ARBA" id="ARBA00022679"/>
    </source>
</evidence>
<dbReference type="PANTHER" id="PTHR43420:SF44">
    <property type="entry name" value="ACETYLTRANSFERASE YPEA"/>
    <property type="match status" value="1"/>
</dbReference>
<dbReference type="Gene3D" id="3.40.630.30">
    <property type="match status" value="1"/>
</dbReference>
<dbReference type="OrthoDB" id="9794566at2"/>
<comment type="similarity">
    <text evidence="1 5">Belongs to the acetyltransferase family. RimI subfamily.</text>
</comment>
<dbReference type="AlphaFoldDB" id="A0A4R1QQB5"/>
<dbReference type="SUPFAM" id="SSF55729">
    <property type="entry name" value="Acyl-CoA N-acyltransferases (Nat)"/>
    <property type="match status" value="1"/>
</dbReference>
<keyword evidence="2 5" id="KW-0963">Cytoplasm</keyword>
<dbReference type="PANTHER" id="PTHR43420">
    <property type="entry name" value="ACETYLTRANSFERASE"/>
    <property type="match status" value="1"/>
</dbReference>
<dbReference type="GO" id="GO:0005737">
    <property type="term" value="C:cytoplasm"/>
    <property type="evidence" value="ECO:0007669"/>
    <property type="project" value="UniProtKB-SubCell"/>
</dbReference>
<keyword evidence="4" id="KW-0012">Acyltransferase</keyword>
<dbReference type="STRING" id="1650663.GCA_001486665_00591"/>
<dbReference type="GeneID" id="97379943"/>
<comment type="function">
    <text evidence="5">Acetylates the N-terminal alanine of ribosomal protein bS18.</text>
</comment>
<feature type="domain" description="N-acetyltransferase" evidence="6">
    <location>
        <begin position="3"/>
        <end position="150"/>
    </location>
</feature>
<evidence type="ECO:0000256" key="2">
    <source>
        <dbReference type="ARBA" id="ARBA00022490"/>
    </source>
</evidence>
<keyword evidence="3 7" id="KW-0808">Transferase</keyword>
<dbReference type="RefSeq" id="WP_058963102.1">
    <property type="nucleotide sequence ID" value="NZ_CABKVM010000013.1"/>
</dbReference>
<dbReference type="EC" id="2.3.1.266" evidence="5"/>
<evidence type="ECO:0000256" key="1">
    <source>
        <dbReference type="ARBA" id="ARBA00005395"/>
    </source>
</evidence>
<dbReference type="PROSITE" id="PS51186">
    <property type="entry name" value="GNAT"/>
    <property type="match status" value="1"/>
</dbReference>
<name>A0A4R1QQB5_9FIRM</name>
<dbReference type="CDD" id="cd04301">
    <property type="entry name" value="NAT_SF"/>
    <property type="match status" value="1"/>
</dbReference>
<gene>
    <name evidence="7" type="ORF">EDD77_11815</name>
</gene>
<comment type="caution">
    <text evidence="7">The sequence shown here is derived from an EMBL/GenBank/DDBJ whole genome shotgun (WGS) entry which is preliminary data.</text>
</comment>
<dbReference type="Pfam" id="PF00583">
    <property type="entry name" value="Acetyltransf_1"/>
    <property type="match status" value="1"/>
</dbReference>
<evidence type="ECO:0000256" key="4">
    <source>
        <dbReference type="ARBA" id="ARBA00023315"/>
    </source>
</evidence>
<dbReference type="EMBL" id="SLUM01000018">
    <property type="protein sequence ID" value="TCL55073.1"/>
    <property type="molecule type" value="Genomic_DNA"/>
</dbReference>
<comment type="catalytic activity">
    <reaction evidence="5">
        <text>N-terminal L-alanyl-[ribosomal protein bS18] + acetyl-CoA = N-terminal N(alpha)-acetyl-L-alanyl-[ribosomal protein bS18] + CoA + H(+)</text>
        <dbReference type="Rhea" id="RHEA:43756"/>
        <dbReference type="Rhea" id="RHEA-COMP:10676"/>
        <dbReference type="Rhea" id="RHEA-COMP:10677"/>
        <dbReference type="ChEBI" id="CHEBI:15378"/>
        <dbReference type="ChEBI" id="CHEBI:57287"/>
        <dbReference type="ChEBI" id="CHEBI:57288"/>
        <dbReference type="ChEBI" id="CHEBI:64718"/>
        <dbReference type="ChEBI" id="CHEBI:83683"/>
        <dbReference type="EC" id="2.3.1.266"/>
    </reaction>
</comment>
<sequence>MEYFIRPMERADLEICGQIEQSAGDPWSLAQLTEELENQQAGGASRLFVAQLPGQPVVGLAAWQLAAGEASLYTLTVSPTARRTGAGSALLRESMEALRGEGAETAFLEVRASNAGAIALYEQAGFVADGRRPRFYQNPTEDAVLMHRAL</sequence>
<dbReference type="InterPro" id="IPR050680">
    <property type="entry name" value="YpeA/RimI_acetyltransf"/>
</dbReference>
<dbReference type="InterPro" id="IPR016181">
    <property type="entry name" value="Acyl_CoA_acyltransferase"/>
</dbReference>